<keyword evidence="3" id="KW-1185">Reference proteome</keyword>
<protein>
    <submittedName>
        <fullName evidence="2">Uncharacterized protein</fullName>
    </submittedName>
</protein>
<dbReference type="Proteomes" id="UP000299102">
    <property type="component" value="Unassembled WGS sequence"/>
</dbReference>
<reference evidence="2 3" key="1">
    <citation type="journal article" date="2019" name="Commun. Biol.">
        <title>The bagworm genome reveals a unique fibroin gene that provides high tensile strength.</title>
        <authorList>
            <person name="Kono N."/>
            <person name="Nakamura H."/>
            <person name="Ohtoshi R."/>
            <person name="Tomita M."/>
            <person name="Numata K."/>
            <person name="Arakawa K."/>
        </authorList>
    </citation>
    <scope>NUCLEOTIDE SEQUENCE [LARGE SCALE GENOMIC DNA]</scope>
</reference>
<gene>
    <name evidence="2" type="ORF">EVAR_74274_1</name>
</gene>
<organism evidence="2 3">
    <name type="scientific">Eumeta variegata</name>
    <name type="common">Bagworm moth</name>
    <name type="synonym">Eumeta japonica</name>
    <dbReference type="NCBI Taxonomy" id="151549"/>
    <lineage>
        <taxon>Eukaryota</taxon>
        <taxon>Metazoa</taxon>
        <taxon>Ecdysozoa</taxon>
        <taxon>Arthropoda</taxon>
        <taxon>Hexapoda</taxon>
        <taxon>Insecta</taxon>
        <taxon>Pterygota</taxon>
        <taxon>Neoptera</taxon>
        <taxon>Endopterygota</taxon>
        <taxon>Lepidoptera</taxon>
        <taxon>Glossata</taxon>
        <taxon>Ditrysia</taxon>
        <taxon>Tineoidea</taxon>
        <taxon>Psychidae</taxon>
        <taxon>Oiketicinae</taxon>
        <taxon>Eumeta</taxon>
    </lineage>
</organism>
<evidence type="ECO:0000313" key="3">
    <source>
        <dbReference type="Proteomes" id="UP000299102"/>
    </source>
</evidence>
<evidence type="ECO:0000256" key="1">
    <source>
        <dbReference type="SAM" id="MobiDB-lite"/>
    </source>
</evidence>
<feature type="region of interest" description="Disordered" evidence="1">
    <location>
        <begin position="1"/>
        <end position="82"/>
    </location>
</feature>
<accession>A0A4C1SCT2</accession>
<name>A0A4C1SCT2_EUMVA</name>
<proteinExistence type="predicted"/>
<feature type="compositionally biased region" description="Basic residues" evidence="1">
    <location>
        <begin position="8"/>
        <end position="17"/>
    </location>
</feature>
<dbReference type="AlphaFoldDB" id="A0A4C1SCT2"/>
<feature type="compositionally biased region" description="Basic and acidic residues" evidence="1">
    <location>
        <begin position="65"/>
        <end position="82"/>
    </location>
</feature>
<sequence>MPLVSPRGQRRYRRSAPKRPPGPGGLPKSVRINGVRTSEPEPKVPLAPSLGPDHPIRGTMKRPARKTEFAPLDHKNPTRPYELGKRFRKVTDNSTAYRVAAIPDDATAKTSFT</sequence>
<comment type="caution">
    <text evidence="2">The sequence shown here is derived from an EMBL/GenBank/DDBJ whole genome shotgun (WGS) entry which is preliminary data.</text>
</comment>
<dbReference type="EMBL" id="BGZK01000004">
    <property type="protein sequence ID" value="GBO99901.1"/>
    <property type="molecule type" value="Genomic_DNA"/>
</dbReference>
<evidence type="ECO:0000313" key="2">
    <source>
        <dbReference type="EMBL" id="GBO99901.1"/>
    </source>
</evidence>